<name>A0A2K2BI72_POPTR</name>
<dbReference type="EMBL" id="CM009291">
    <property type="protein sequence ID" value="PNT49479.1"/>
    <property type="molecule type" value="Genomic_DNA"/>
</dbReference>
<dbReference type="Gene3D" id="3.60.10.10">
    <property type="entry name" value="Endonuclease/exonuclease/phosphatase"/>
    <property type="match status" value="1"/>
</dbReference>
<dbReference type="AlphaFoldDB" id="A0A2K2BI72"/>
<evidence type="ECO:0000256" key="1">
    <source>
        <dbReference type="ARBA" id="ARBA00010768"/>
    </source>
</evidence>
<gene>
    <name evidence="3" type="ORF">POPTR_002G132600</name>
</gene>
<dbReference type="InParanoid" id="A0A2K2BI72"/>
<sequence length="130" mass="14398">MNTQPVRNLIKRKPSRSKIILLTSKDQLLQEAERGQVFDGYCEGTSAFKPTYKNDGGSGNYDTSYKVRIPSYGQTGSCSRFSASLLSHEPADDTHSSAHRPVEISCNSFSSLCHISSFISVSPQMLKFKN</sequence>
<organism evidence="3 4">
    <name type="scientific">Populus trichocarpa</name>
    <name type="common">Western balsam poplar</name>
    <name type="synonym">Populus balsamifera subsp. trichocarpa</name>
    <dbReference type="NCBI Taxonomy" id="3694"/>
    <lineage>
        <taxon>Eukaryota</taxon>
        <taxon>Viridiplantae</taxon>
        <taxon>Streptophyta</taxon>
        <taxon>Embryophyta</taxon>
        <taxon>Tracheophyta</taxon>
        <taxon>Spermatophyta</taxon>
        <taxon>Magnoliopsida</taxon>
        <taxon>eudicotyledons</taxon>
        <taxon>Gunneridae</taxon>
        <taxon>Pentapetalae</taxon>
        <taxon>rosids</taxon>
        <taxon>fabids</taxon>
        <taxon>Malpighiales</taxon>
        <taxon>Salicaceae</taxon>
        <taxon>Saliceae</taxon>
        <taxon>Populus</taxon>
    </lineage>
</organism>
<dbReference type="STRING" id="3694.A0A2K2BI72"/>
<proteinExistence type="inferred from homology"/>
<evidence type="ECO:0000313" key="4">
    <source>
        <dbReference type="Proteomes" id="UP000006729"/>
    </source>
</evidence>
<reference evidence="3 4" key="1">
    <citation type="journal article" date="2006" name="Science">
        <title>The genome of black cottonwood, Populus trichocarpa (Torr. &amp; Gray).</title>
        <authorList>
            <person name="Tuskan G.A."/>
            <person name="Difazio S."/>
            <person name="Jansson S."/>
            <person name="Bohlmann J."/>
            <person name="Grigoriev I."/>
            <person name="Hellsten U."/>
            <person name="Putnam N."/>
            <person name="Ralph S."/>
            <person name="Rombauts S."/>
            <person name="Salamov A."/>
            <person name="Schein J."/>
            <person name="Sterck L."/>
            <person name="Aerts A."/>
            <person name="Bhalerao R.R."/>
            <person name="Bhalerao R.P."/>
            <person name="Blaudez D."/>
            <person name="Boerjan W."/>
            <person name="Brun A."/>
            <person name="Brunner A."/>
            <person name="Busov V."/>
            <person name="Campbell M."/>
            <person name="Carlson J."/>
            <person name="Chalot M."/>
            <person name="Chapman J."/>
            <person name="Chen G.L."/>
            <person name="Cooper D."/>
            <person name="Coutinho P.M."/>
            <person name="Couturier J."/>
            <person name="Covert S."/>
            <person name="Cronk Q."/>
            <person name="Cunningham R."/>
            <person name="Davis J."/>
            <person name="Degroeve S."/>
            <person name="Dejardin A."/>
            <person name="Depamphilis C."/>
            <person name="Detter J."/>
            <person name="Dirks B."/>
            <person name="Dubchak I."/>
            <person name="Duplessis S."/>
            <person name="Ehlting J."/>
            <person name="Ellis B."/>
            <person name="Gendler K."/>
            <person name="Goodstein D."/>
            <person name="Gribskov M."/>
            <person name="Grimwood J."/>
            <person name="Groover A."/>
            <person name="Gunter L."/>
            <person name="Hamberger B."/>
            <person name="Heinze B."/>
            <person name="Helariutta Y."/>
            <person name="Henrissat B."/>
            <person name="Holligan D."/>
            <person name="Holt R."/>
            <person name="Huang W."/>
            <person name="Islam-Faridi N."/>
            <person name="Jones S."/>
            <person name="Jones-Rhoades M."/>
            <person name="Jorgensen R."/>
            <person name="Joshi C."/>
            <person name="Kangasjarvi J."/>
            <person name="Karlsson J."/>
            <person name="Kelleher C."/>
            <person name="Kirkpatrick R."/>
            <person name="Kirst M."/>
            <person name="Kohler A."/>
            <person name="Kalluri U."/>
            <person name="Larimer F."/>
            <person name="Leebens-Mack J."/>
            <person name="Leple J.C."/>
            <person name="Locascio P."/>
            <person name="Lou Y."/>
            <person name="Lucas S."/>
            <person name="Martin F."/>
            <person name="Montanini B."/>
            <person name="Napoli C."/>
            <person name="Nelson D.R."/>
            <person name="Nelson C."/>
            <person name="Nieminen K."/>
            <person name="Nilsson O."/>
            <person name="Pereda V."/>
            <person name="Peter G."/>
            <person name="Philippe R."/>
            <person name="Pilate G."/>
            <person name="Poliakov A."/>
            <person name="Razumovskaya J."/>
            <person name="Richardson P."/>
            <person name="Rinaldi C."/>
            <person name="Ritland K."/>
            <person name="Rouze P."/>
            <person name="Ryaboy D."/>
            <person name="Schmutz J."/>
            <person name="Schrader J."/>
            <person name="Segerman B."/>
            <person name="Shin H."/>
            <person name="Siddiqui A."/>
            <person name="Sterky F."/>
            <person name="Terry A."/>
            <person name="Tsai C.J."/>
            <person name="Uberbacher E."/>
            <person name="Unneberg P."/>
            <person name="Vahala J."/>
            <person name="Wall K."/>
            <person name="Wessler S."/>
            <person name="Yang G."/>
            <person name="Yin T."/>
            <person name="Douglas C."/>
            <person name="Marra M."/>
            <person name="Sandberg G."/>
            <person name="Van de Peer Y."/>
            <person name="Rokhsar D."/>
        </authorList>
    </citation>
    <scope>NUCLEOTIDE SEQUENCE [LARGE SCALE GENOMIC DNA]</scope>
    <source>
        <strain evidence="4">cv. Nisqually</strain>
    </source>
</reference>
<dbReference type="InterPro" id="IPR000300">
    <property type="entry name" value="IPPc"/>
</dbReference>
<dbReference type="PANTHER" id="PTHR11200:SF275">
    <property type="entry name" value="LD06095P"/>
    <property type="match status" value="1"/>
</dbReference>
<dbReference type="InterPro" id="IPR036691">
    <property type="entry name" value="Endo/exonu/phosph_ase_sf"/>
</dbReference>
<dbReference type="Pfam" id="PF22669">
    <property type="entry name" value="Exo_endo_phos2"/>
    <property type="match status" value="1"/>
</dbReference>
<accession>A0A2K2BI72</accession>
<dbReference type="GO" id="GO:0016791">
    <property type="term" value="F:phosphatase activity"/>
    <property type="evidence" value="ECO:0007669"/>
    <property type="project" value="InterPro"/>
</dbReference>
<evidence type="ECO:0000259" key="2">
    <source>
        <dbReference type="Pfam" id="PF22669"/>
    </source>
</evidence>
<dbReference type="GO" id="GO:0046856">
    <property type="term" value="P:phosphatidylinositol dephosphorylation"/>
    <property type="evidence" value="ECO:0007669"/>
    <property type="project" value="InterPro"/>
</dbReference>
<dbReference type="Proteomes" id="UP000006729">
    <property type="component" value="Chromosome 2"/>
</dbReference>
<protein>
    <recommendedName>
        <fullName evidence="2">Inositol polyphosphate-related phosphatase domain-containing protein</fullName>
    </recommendedName>
</protein>
<evidence type="ECO:0000313" key="3">
    <source>
        <dbReference type="EMBL" id="PNT49479.1"/>
    </source>
</evidence>
<comment type="similarity">
    <text evidence="1">Belongs to the inositol polyphosphate 5-phosphatase family.</text>
</comment>
<dbReference type="SUPFAM" id="SSF56219">
    <property type="entry name" value="DNase I-like"/>
    <property type="match status" value="1"/>
</dbReference>
<dbReference type="InterPro" id="IPR046985">
    <property type="entry name" value="IP5"/>
</dbReference>
<feature type="domain" description="Inositol polyphosphate-related phosphatase" evidence="2">
    <location>
        <begin position="4"/>
        <end position="103"/>
    </location>
</feature>
<keyword evidence="4" id="KW-1185">Reference proteome</keyword>
<dbReference type="PANTHER" id="PTHR11200">
    <property type="entry name" value="INOSITOL 5-PHOSPHATASE"/>
    <property type="match status" value="1"/>
</dbReference>